<name>A0A1M6F058_9FLAO</name>
<reference evidence="2 3" key="1">
    <citation type="submission" date="2016-11" db="EMBL/GenBank/DDBJ databases">
        <authorList>
            <person name="Jaros S."/>
            <person name="Januszkiewicz K."/>
            <person name="Wedrychowicz H."/>
        </authorList>
    </citation>
    <scope>NUCLEOTIDE SEQUENCE [LARGE SCALE GENOMIC DNA]</scope>
    <source>
        <strain evidence="2 3">DSM 22807</strain>
    </source>
</reference>
<gene>
    <name evidence="2" type="ORF">SAMN05444337_1089</name>
</gene>
<evidence type="ECO:0000313" key="2">
    <source>
        <dbReference type="EMBL" id="SHI91031.1"/>
    </source>
</evidence>
<sequence>MVRKILLLLTFLTYLNTFSQTQGVGINEKVPEQTLHLGSQTGTVRVDGLNSTNNSYNGGEADKTYPLFVDENGDMTLQTSAYNNSDGNDAYLSTDPINSQLSIIPIVQANDGYESVEITSYTFTVSRNTVLEIKYSLSIEVFRNNLLQIIQDPYARNITNFFTLDAATLTSTTRRYAAHSKCYFNFNNPATKGSGAIDPSKPNLALPNASTGYIYNSGTSYIYLTPGTHTLRFYGTVCSGTNNRATFVRFAGGPDAIFLRLH</sequence>
<evidence type="ECO:0000256" key="1">
    <source>
        <dbReference type="SAM" id="SignalP"/>
    </source>
</evidence>
<organism evidence="2 3">
    <name type="scientific">Flavobacterium haoranii</name>
    <dbReference type="NCBI Taxonomy" id="683124"/>
    <lineage>
        <taxon>Bacteria</taxon>
        <taxon>Pseudomonadati</taxon>
        <taxon>Bacteroidota</taxon>
        <taxon>Flavobacteriia</taxon>
        <taxon>Flavobacteriales</taxon>
        <taxon>Flavobacteriaceae</taxon>
        <taxon>Flavobacterium</taxon>
    </lineage>
</organism>
<dbReference type="OrthoDB" id="1375929at2"/>
<dbReference type="STRING" id="683124.SAMN05444337_1089"/>
<proteinExistence type="predicted"/>
<protein>
    <submittedName>
        <fullName evidence="2">Uncharacterized protein</fullName>
    </submittedName>
</protein>
<keyword evidence="1" id="KW-0732">Signal</keyword>
<dbReference type="RefSeq" id="WP_072782603.1">
    <property type="nucleotide sequence ID" value="NZ_CP045292.1"/>
</dbReference>
<keyword evidence="3" id="KW-1185">Reference proteome</keyword>
<dbReference type="Proteomes" id="UP000184232">
    <property type="component" value="Unassembled WGS sequence"/>
</dbReference>
<accession>A0A1M6F058</accession>
<feature type="chain" id="PRO_5013178102" evidence="1">
    <location>
        <begin position="20"/>
        <end position="262"/>
    </location>
</feature>
<dbReference type="AlphaFoldDB" id="A0A1M6F058"/>
<feature type="signal peptide" evidence="1">
    <location>
        <begin position="1"/>
        <end position="19"/>
    </location>
</feature>
<dbReference type="EMBL" id="FQZH01000001">
    <property type="protein sequence ID" value="SHI91031.1"/>
    <property type="molecule type" value="Genomic_DNA"/>
</dbReference>
<evidence type="ECO:0000313" key="3">
    <source>
        <dbReference type="Proteomes" id="UP000184232"/>
    </source>
</evidence>